<evidence type="ECO:0000313" key="2">
    <source>
        <dbReference type="Proteomes" id="UP000095283"/>
    </source>
</evidence>
<keyword evidence="2" id="KW-1185">Reference proteome</keyword>
<evidence type="ECO:0000256" key="1">
    <source>
        <dbReference type="SAM" id="Phobius"/>
    </source>
</evidence>
<keyword evidence="1" id="KW-0812">Transmembrane</keyword>
<reference evidence="3" key="1">
    <citation type="submission" date="2016-11" db="UniProtKB">
        <authorList>
            <consortium name="WormBaseParasite"/>
        </authorList>
    </citation>
    <scope>IDENTIFICATION</scope>
</reference>
<dbReference type="AlphaFoldDB" id="A0A1I7XBV7"/>
<feature type="transmembrane region" description="Helical" evidence="1">
    <location>
        <begin position="16"/>
        <end position="43"/>
    </location>
</feature>
<organism evidence="2 3">
    <name type="scientific">Heterorhabditis bacteriophora</name>
    <name type="common">Entomopathogenic nematode worm</name>
    <dbReference type="NCBI Taxonomy" id="37862"/>
    <lineage>
        <taxon>Eukaryota</taxon>
        <taxon>Metazoa</taxon>
        <taxon>Ecdysozoa</taxon>
        <taxon>Nematoda</taxon>
        <taxon>Chromadorea</taxon>
        <taxon>Rhabditida</taxon>
        <taxon>Rhabditina</taxon>
        <taxon>Rhabditomorpha</taxon>
        <taxon>Strongyloidea</taxon>
        <taxon>Heterorhabditidae</taxon>
        <taxon>Heterorhabditis</taxon>
    </lineage>
</organism>
<dbReference type="Proteomes" id="UP000095283">
    <property type="component" value="Unplaced"/>
</dbReference>
<sequence length="105" mass="11850">MFPSMLSPVDKKDGDLIIITASRIASITSMLSILFCTILYVFITSELGHFSSNYEYGLKIFKSLFKCIDLNVDFKRNTGVHQEEEVAMPTVPGFAVRTIRPIKQN</sequence>
<name>A0A1I7XBV7_HETBA</name>
<proteinExistence type="predicted"/>
<protein>
    <submittedName>
        <fullName evidence="3">Uncharacterized protein</fullName>
    </submittedName>
</protein>
<accession>A0A1I7XBV7</accession>
<dbReference type="WBParaSite" id="Hba_15168">
    <property type="protein sequence ID" value="Hba_15168"/>
    <property type="gene ID" value="Hba_15168"/>
</dbReference>
<evidence type="ECO:0000313" key="3">
    <source>
        <dbReference type="WBParaSite" id="Hba_15168"/>
    </source>
</evidence>
<keyword evidence="1" id="KW-1133">Transmembrane helix</keyword>
<keyword evidence="1" id="KW-0472">Membrane</keyword>